<dbReference type="AlphaFoldDB" id="I4H7B9"/>
<name>I4H7B9_MICAE</name>
<evidence type="ECO:0000313" key="2">
    <source>
        <dbReference type="Proteomes" id="UP000003613"/>
    </source>
</evidence>
<dbReference type="EMBL" id="CAIM01000264">
    <property type="protein sequence ID" value="CCI17943.1"/>
    <property type="molecule type" value="Genomic_DNA"/>
</dbReference>
<gene>
    <name evidence="1" type="ORF">MICAF_3360016</name>
</gene>
<reference evidence="1 2" key="1">
    <citation type="submission" date="2012-04" db="EMBL/GenBank/DDBJ databases">
        <authorList>
            <person name="Genoscope - CEA"/>
        </authorList>
    </citation>
    <scope>NUCLEOTIDE SEQUENCE [LARGE SCALE GENOMIC DNA]</scope>
    <source>
        <strain evidence="1 2">9807</strain>
    </source>
</reference>
<proteinExistence type="predicted"/>
<protein>
    <submittedName>
        <fullName evidence="1">Uncharacterized protein</fullName>
    </submittedName>
</protein>
<comment type="caution">
    <text evidence="1">The sequence shown here is derived from an EMBL/GenBank/DDBJ whole genome shotgun (WGS) entry which is preliminary data.</text>
</comment>
<accession>I4H7B9</accession>
<dbReference type="HOGENOM" id="CLU_3292439_0_0_3"/>
<sequence length="40" mass="4621">MKGDSEKIFPEPHSLDPAPSLDFNLIVTPSFSQTRYDHFR</sequence>
<dbReference type="Proteomes" id="UP000003613">
    <property type="component" value="Unassembled WGS sequence"/>
</dbReference>
<organism evidence="1 2">
    <name type="scientific">Microcystis aeruginosa PCC 9807</name>
    <dbReference type="NCBI Taxonomy" id="1160283"/>
    <lineage>
        <taxon>Bacteria</taxon>
        <taxon>Bacillati</taxon>
        <taxon>Cyanobacteriota</taxon>
        <taxon>Cyanophyceae</taxon>
        <taxon>Oscillatoriophycideae</taxon>
        <taxon>Chroococcales</taxon>
        <taxon>Microcystaceae</taxon>
        <taxon>Microcystis</taxon>
    </lineage>
</organism>
<evidence type="ECO:0000313" key="1">
    <source>
        <dbReference type="EMBL" id="CCI17943.1"/>
    </source>
</evidence>